<proteinExistence type="predicted"/>
<gene>
    <name evidence="6" type="ORF">PHLCEN_2v12892</name>
</gene>
<evidence type="ECO:0008006" key="8">
    <source>
        <dbReference type="Google" id="ProtNLM"/>
    </source>
</evidence>
<evidence type="ECO:0000256" key="2">
    <source>
        <dbReference type="ARBA" id="ARBA00023242"/>
    </source>
</evidence>
<dbReference type="Gene3D" id="4.10.240.10">
    <property type="entry name" value="Zn(2)-C6 fungal-type DNA-binding domain"/>
    <property type="match status" value="1"/>
</dbReference>
<dbReference type="InterPro" id="IPR036864">
    <property type="entry name" value="Zn2-C6_fun-type_DNA-bd_sf"/>
</dbReference>
<dbReference type="InterPro" id="IPR001138">
    <property type="entry name" value="Zn2Cys6_DnaBD"/>
</dbReference>
<dbReference type="SUPFAM" id="SSF57701">
    <property type="entry name" value="Zn2/Cys6 DNA-binding domain"/>
    <property type="match status" value="1"/>
</dbReference>
<evidence type="ECO:0000259" key="5">
    <source>
        <dbReference type="SMART" id="SM00906"/>
    </source>
</evidence>
<dbReference type="GO" id="GO:0000981">
    <property type="term" value="F:DNA-binding transcription factor activity, RNA polymerase II-specific"/>
    <property type="evidence" value="ECO:0007669"/>
    <property type="project" value="InterPro"/>
</dbReference>
<dbReference type="PANTHER" id="PTHR46910:SF38">
    <property type="entry name" value="ZN(2)-C6 FUNGAL-TYPE DOMAIN-CONTAINING PROTEIN"/>
    <property type="match status" value="1"/>
</dbReference>
<protein>
    <recommendedName>
        <fullName evidence="8">Zn(2)-C6 fungal-type domain-containing protein</fullName>
    </recommendedName>
</protein>
<dbReference type="SMART" id="SM00906">
    <property type="entry name" value="Fungal_trans"/>
    <property type="match status" value="1"/>
</dbReference>
<keyword evidence="1" id="KW-0479">Metal-binding</keyword>
<accession>A0A2R6NG52</accession>
<feature type="domain" description="Zn(2)-C6 fungal-type" evidence="4">
    <location>
        <begin position="18"/>
        <end position="63"/>
    </location>
</feature>
<evidence type="ECO:0000256" key="1">
    <source>
        <dbReference type="ARBA" id="ARBA00022723"/>
    </source>
</evidence>
<name>A0A2R6NG52_9APHY</name>
<keyword evidence="7" id="KW-1185">Reference proteome</keyword>
<dbReference type="GO" id="GO:0006351">
    <property type="term" value="P:DNA-templated transcription"/>
    <property type="evidence" value="ECO:0007669"/>
    <property type="project" value="InterPro"/>
</dbReference>
<evidence type="ECO:0000256" key="3">
    <source>
        <dbReference type="SAM" id="MobiDB-lite"/>
    </source>
</evidence>
<organism evidence="6 7">
    <name type="scientific">Hermanssonia centrifuga</name>
    <dbReference type="NCBI Taxonomy" id="98765"/>
    <lineage>
        <taxon>Eukaryota</taxon>
        <taxon>Fungi</taxon>
        <taxon>Dikarya</taxon>
        <taxon>Basidiomycota</taxon>
        <taxon>Agaricomycotina</taxon>
        <taxon>Agaricomycetes</taxon>
        <taxon>Polyporales</taxon>
        <taxon>Meruliaceae</taxon>
        <taxon>Hermanssonia</taxon>
    </lineage>
</organism>
<feature type="compositionally biased region" description="Acidic residues" evidence="3">
    <location>
        <begin position="139"/>
        <end position="149"/>
    </location>
</feature>
<feature type="domain" description="Xylanolytic transcriptional activator regulatory" evidence="5">
    <location>
        <begin position="365"/>
        <end position="438"/>
    </location>
</feature>
<reference evidence="6 7" key="1">
    <citation type="submission" date="2018-02" db="EMBL/GenBank/DDBJ databases">
        <title>Genome sequence of the basidiomycete white-rot fungus Phlebia centrifuga.</title>
        <authorList>
            <person name="Granchi Z."/>
            <person name="Peng M."/>
            <person name="de Vries R.P."/>
            <person name="Hilden K."/>
            <person name="Makela M.R."/>
            <person name="Grigoriev I."/>
            <person name="Riley R."/>
        </authorList>
    </citation>
    <scope>NUCLEOTIDE SEQUENCE [LARGE SCALE GENOMIC DNA]</scope>
    <source>
        <strain evidence="6 7">FBCC195</strain>
    </source>
</reference>
<dbReference type="OrthoDB" id="4456959at2759"/>
<dbReference type="GO" id="GO:0003677">
    <property type="term" value="F:DNA binding"/>
    <property type="evidence" value="ECO:0007669"/>
    <property type="project" value="InterPro"/>
</dbReference>
<keyword evidence="2" id="KW-0539">Nucleus</keyword>
<dbReference type="STRING" id="98765.A0A2R6NG52"/>
<dbReference type="GO" id="GO:0008270">
    <property type="term" value="F:zinc ion binding"/>
    <property type="evidence" value="ECO:0007669"/>
    <property type="project" value="InterPro"/>
</dbReference>
<feature type="region of interest" description="Disordered" evidence="3">
    <location>
        <begin position="103"/>
        <end position="151"/>
    </location>
</feature>
<dbReference type="CDD" id="cd00067">
    <property type="entry name" value="GAL4"/>
    <property type="match status" value="1"/>
</dbReference>
<evidence type="ECO:0000259" key="4">
    <source>
        <dbReference type="SMART" id="SM00066"/>
    </source>
</evidence>
<dbReference type="Pfam" id="PF04082">
    <property type="entry name" value="Fungal_trans"/>
    <property type="match status" value="1"/>
</dbReference>
<dbReference type="AlphaFoldDB" id="A0A2R6NG52"/>
<feature type="compositionally biased region" description="Acidic residues" evidence="3">
    <location>
        <begin position="1"/>
        <end position="10"/>
    </location>
</feature>
<evidence type="ECO:0000313" key="7">
    <source>
        <dbReference type="Proteomes" id="UP000186601"/>
    </source>
</evidence>
<comment type="caution">
    <text evidence="6">The sequence shown here is derived from an EMBL/GenBank/DDBJ whole genome shotgun (WGS) entry which is preliminary data.</text>
</comment>
<sequence length="817" mass="90783">MSSSQEEEYNEQPRAQKRRRLRACDMCRRRKGDGGPMPGNICSNCAAFGYKCTYVKSASKRVPDAGYVESLEAQMADMRKMLNKYRQLCPNVGVDDDHCTPMDAHSPFPTSSSSSPSTPRCRASNSSPMTPSTTINPVDADDLDPSDDEVSARQSIVQSFVDLSLCPVHDHFLGKSSSLMFLQTAMDVKQEYVGPSEEGQSEGGKEKEKSSLFHTKRPEFWNEQKWVMQCRTSTRPQHNYPDPDLISSLVDYYFEELNLYMPLLHRPTFEQHIRQGLHLRDEKFGNVLLLVCALGARFSDDPRVLLEHIATETGDLNMHSAGWKWFKMVQETRKSFDMAPPVLYDLQTISLAVIFVHGSSTPQLAWDFVGIGIRYAQDMGAHRKKVYNAVPSVEEELLKRAFWVLVSMDRALSSVLGRPCAIQDEDFDVDLPIECDDEYWLNPDPALAFKQPEGKPSFIIFFNCFVRLTQIHAFALRTVYSINKSKALLGFVGSQWEQHIVAEIDSSLNRWIDSVPDHRGIRRVGFGESYNKLLPFHISDLSGLTGIHRDVLHDLASVGDLPLPKRDPQISQKRPRNSDESETTSVNVPRASTSTLSDLDTSREVAGSRRVQQYQQQAEVNSSTFTLPMHTDELGRLPLHPFFGFASDEPTTSSAGSGAWFPTSFDVLASPSSSVAPVPNHSSMAPSTCGQVSASTLDPTLEALFSMVPPASYEQAITTPTPQRICSSPQSIFPSHNNPHNQGLTSVLSENFENYFANASGSVGASANATEGFPDTLDNNTTLAVWSNAPTGFGFGDWGTYITNFSEMANPDDGETR</sequence>
<dbReference type="SMART" id="SM00066">
    <property type="entry name" value="GAL4"/>
    <property type="match status" value="1"/>
</dbReference>
<dbReference type="Proteomes" id="UP000186601">
    <property type="component" value="Unassembled WGS sequence"/>
</dbReference>
<dbReference type="PANTHER" id="PTHR46910">
    <property type="entry name" value="TRANSCRIPTION FACTOR PDR1"/>
    <property type="match status" value="1"/>
</dbReference>
<dbReference type="EMBL" id="MLYV02001290">
    <property type="protein sequence ID" value="PSR71238.1"/>
    <property type="molecule type" value="Genomic_DNA"/>
</dbReference>
<feature type="region of interest" description="Disordered" evidence="3">
    <location>
        <begin position="563"/>
        <end position="606"/>
    </location>
</feature>
<feature type="region of interest" description="Disordered" evidence="3">
    <location>
        <begin position="1"/>
        <end position="21"/>
    </location>
</feature>
<dbReference type="InterPro" id="IPR050987">
    <property type="entry name" value="AtrR-like"/>
</dbReference>
<dbReference type="CDD" id="cd12148">
    <property type="entry name" value="fungal_TF_MHR"/>
    <property type="match status" value="1"/>
</dbReference>
<feature type="compositionally biased region" description="Low complexity" evidence="3">
    <location>
        <begin position="106"/>
        <end position="119"/>
    </location>
</feature>
<feature type="compositionally biased region" description="Polar residues" evidence="3">
    <location>
        <begin position="123"/>
        <end position="136"/>
    </location>
</feature>
<evidence type="ECO:0000313" key="6">
    <source>
        <dbReference type="EMBL" id="PSR71238.1"/>
    </source>
</evidence>
<dbReference type="InterPro" id="IPR007219">
    <property type="entry name" value="XnlR_reg_dom"/>
</dbReference>